<reference evidence="4 5" key="2">
    <citation type="submission" date="2011-11" db="EMBL/GenBank/DDBJ databases">
        <authorList>
            <consortium name="US DOE Joint Genome Institute"/>
            <person name="Lucas S."/>
            <person name="Han J."/>
            <person name="Lapidus A."/>
            <person name="Cheng J.-F."/>
            <person name="Goodwin L."/>
            <person name="Pitluck S."/>
            <person name="Peters L."/>
            <person name="Ovchinnikova G."/>
            <person name="Zhang X."/>
            <person name="Detter J.C."/>
            <person name="Han C."/>
            <person name="Tapia R."/>
            <person name="Land M."/>
            <person name="Hauser L."/>
            <person name="Kyrpides N."/>
            <person name="Ivanova N."/>
            <person name="Pagani I."/>
            <person name="Vogl K."/>
            <person name="Liu Z."/>
            <person name="Overmann J."/>
            <person name="Frigaard N.-U."/>
            <person name="Bryant D."/>
            <person name="Woyke T."/>
        </authorList>
    </citation>
    <scope>NUCLEOTIDE SEQUENCE [LARGE SCALE GENOMIC DNA]</scope>
    <source>
        <strain evidence="4 5">970</strain>
    </source>
</reference>
<keyword evidence="3" id="KW-1133">Transmembrane helix</keyword>
<reference evidence="5" key="1">
    <citation type="submission" date="2011-06" db="EMBL/GenBank/DDBJ databases">
        <authorList>
            <consortium name="US DOE Joint Genome Institute (JGI-PGF)"/>
            <person name="Lucas S."/>
            <person name="Han J."/>
            <person name="Lapidus A."/>
            <person name="Cheng J.-F."/>
            <person name="Goodwin L."/>
            <person name="Pitluck S."/>
            <person name="Peters L."/>
            <person name="Land M.L."/>
            <person name="Hauser L."/>
            <person name="Vogl K."/>
            <person name="Liu Z."/>
            <person name="Overmann J."/>
            <person name="Frigaard N.-U."/>
            <person name="Bryant D.A."/>
            <person name="Woyke T.J."/>
        </authorList>
    </citation>
    <scope>NUCLEOTIDE SEQUENCE [LARGE SCALE GENOMIC DNA]</scope>
    <source>
        <strain evidence="5">970</strain>
    </source>
</reference>
<sequence length="639" mass="71510">MTRHAFLISISLSISWLLTLLIYQPGLSGPFLFDDIPNLEKLGALGPIDSWELFRAYLHSGFAGPTGRPISLTSFLLDANDWPADPAPFKATNLLIHLLIGVILFPTIRKLLHAIGRAPREADWIGLIASSLWVLNPFLVSTTLYAVQRMTQLATLFSILGIWGYLQGRLWLATRPHLGYATISVSLVLATLLALLSKENGALLPLLILTMEFALRFHWTTSGPDWRWKGIFLGLPALVIAAYLAMRLPGLERPIPTRAFTLLERLLTEPRILWDYLYHLFIPHIQTRGLYQDGIVISTGLSTPWTTWPAAVGLLALGIAGWLARRQWPLFSLSVLFFLVGQLLESTTIALELYFEHRNYLPAVFLFVPLAAGILALRNHLKPVLVVFIIAAFTGSYAMATWQRARLWGDESQLMLVWADMNPNSPRAQTSAAQTWLRIGQPERAFALLERASREMPQSVLLTVNTLSFKAELGILSPAELAEGAARLRQQPFDAQMLKGLKHLVEGINARAPLPEHTAIMLSLLDAMRDDLHGQVPVAHRYSYYLQGLLLSGQGDGVGAYRDLSEALSYYKSVETGLNMVSMLATHKHFKQALDMLDQSMRVLESQSDSELGRKRDTYEQEIARLRMTLKNDLVNQSH</sequence>
<accession>H8Z0G7</accession>
<feature type="transmembrane region" description="Helical" evidence="3">
    <location>
        <begin position="305"/>
        <end position="323"/>
    </location>
</feature>
<keyword evidence="3" id="KW-0472">Membrane</keyword>
<name>H8Z0G7_9GAMM</name>
<dbReference type="RefSeq" id="WP_009147854.1">
    <property type="nucleotide sequence ID" value="NZ_CP121471.1"/>
</dbReference>
<protein>
    <recommendedName>
        <fullName evidence="6">Tetratricopeptide repeat protein</fullName>
    </recommendedName>
</protein>
<dbReference type="PANTHER" id="PTHR44227:SF3">
    <property type="entry name" value="PROTEIN O-MANNOSYL-TRANSFERASE TMTC4"/>
    <property type="match status" value="1"/>
</dbReference>
<dbReference type="EMBL" id="JH603169">
    <property type="protein sequence ID" value="EIC21268.1"/>
    <property type="molecule type" value="Genomic_DNA"/>
</dbReference>
<feature type="transmembrane region" description="Helical" evidence="3">
    <location>
        <begin position="94"/>
        <end position="112"/>
    </location>
</feature>
<proteinExistence type="predicted"/>
<dbReference type="AlphaFoldDB" id="H8Z0G7"/>
<dbReference type="Gene3D" id="1.25.40.10">
    <property type="entry name" value="Tetratricopeptide repeat domain"/>
    <property type="match status" value="1"/>
</dbReference>
<evidence type="ECO:0000256" key="3">
    <source>
        <dbReference type="SAM" id="Phobius"/>
    </source>
</evidence>
<keyword evidence="3" id="KW-0812">Transmembrane</keyword>
<evidence type="ECO:0008006" key="6">
    <source>
        <dbReference type="Google" id="ProtNLM"/>
    </source>
</evidence>
<keyword evidence="1" id="KW-0677">Repeat</keyword>
<feature type="transmembrane region" description="Helical" evidence="3">
    <location>
        <begin position="178"/>
        <end position="196"/>
    </location>
</feature>
<feature type="transmembrane region" description="Helical" evidence="3">
    <location>
        <begin position="231"/>
        <end position="248"/>
    </location>
</feature>
<dbReference type="InterPro" id="IPR052346">
    <property type="entry name" value="O-mannosyl-transferase_TMTC"/>
</dbReference>
<dbReference type="eggNOG" id="COG0457">
    <property type="taxonomic scope" value="Bacteria"/>
</dbReference>
<feature type="transmembrane region" description="Helical" evidence="3">
    <location>
        <begin position="384"/>
        <end position="402"/>
    </location>
</feature>
<feature type="transmembrane region" description="Helical" evidence="3">
    <location>
        <begin position="330"/>
        <end position="354"/>
    </location>
</feature>
<organism evidence="4 5">
    <name type="scientific">Thiorhodovibrio frisius</name>
    <dbReference type="NCBI Taxonomy" id="631362"/>
    <lineage>
        <taxon>Bacteria</taxon>
        <taxon>Pseudomonadati</taxon>
        <taxon>Pseudomonadota</taxon>
        <taxon>Gammaproteobacteria</taxon>
        <taxon>Chromatiales</taxon>
        <taxon>Chromatiaceae</taxon>
        <taxon>Thiorhodovibrio</taxon>
    </lineage>
</organism>
<evidence type="ECO:0000313" key="5">
    <source>
        <dbReference type="Proteomes" id="UP000002964"/>
    </source>
</evidence>
<dbReference type="SUPFAM" id="SSF48452">
    <property type="entry name" value="TPR-like"/>
    <property type="match status" value="1"/>
</dbReference>
<feature type="transmembrane region" description="Helical" evidence="3">
    <location>
        <begin position="124"/>
        <end position="144"/>
    </location>
</feature>
<keyword evidence="2" id="KW-0802">TPR repeat</keyword>
<feature type="transmembrane region" description="Helical" evidence="3">
    <location>
        <begin position="360"/>
        <end position="377"/>
    </location>
</feature>
<dbReference type="PANTHER" id="PTHR44227">
    <property type="match status" value="1"/>
</dbReference>
<evidence type="ECO:0000313" key="4">
    <source>
        <dbReference type="EMBL" id="EIC21268.1"/>
    </source>
</evidence>
<gene>
    <name evidence="4" type="ORF">Thi970DRAFT_01461</name>
</gene>
<feature type="transmembrane region" description="Helical" evidence="3">
    <location>
        <begin position="202"/>
        <end position="219"/>
    </location>
</feature>
<dbReference type="OrthoDB" id="8566379at2"/>
<feature type="transmembrane region" description="Helical" evidence="3">
    <location>
        <begin position="150"/>
        <end position="166"/>
    </location>
</feature>
<dbReference type="HOGENOM" id="CLU_011615_3_0_6"/>
<dbReference type="STRING" id="631362.Thi970DRAFT_01461"/>
<evidence type="ECO:0000256" key="1">
    <source>
        <dbReference type="ARBA" id="ARBA00022737"/>
    </source>
</evidence>
<dbReference type="InterPro" id="IPR011990">
    <property type="entry name" value="TPR-like_helical_dom_sf"/>
</dbReference>
<dbReference type="Proteomes" id="UP000002964">
    <property type="component" value="Unassembled WGS sequence"/>
</dbReference>
<evidence type="ECO:0000256" key="2">
    <source>
        <dbReference type="ARBA" id="ARBA00022803"/>
    </source>
</evidence>
<keyword evidence="5" id="KW-1185">Reference proteome</keyword>